<name>A0ABV5UMG4_9MICC</name>
<dbReference type="RefSeq" id="WP_345053160.1">
    <property type="nucleotide sequence ID" value="NZ_BAABED010000001.1"/>
</dbReference>
<feature type="region of interest" description="Disordered" evidence="1">
    <location>
        <begin position="206"/>
        <end position="226"/>
    </location>
</feature>
<keyword evidence="3" id="KW-1185">Reference proteome</keyword>
<dbReference type="Proteomes" id="UP001589536">
    <property type="component" value="Unassembled WGS sequence"/>
</dbReference>
<evidence type="ECO:0000313" key="2">
    <source>
        <dbReference type="EMBL" id="MFB9713701.1"/>
    </source>
</evidence>
<evidence type="ECO:0000313" key="3">
    <source>
        <dbReference type="Proteomes" id="UP001589536"/>
    </source>
</evidence>
<sequence>MKRMIPTNGAADDPELPGSLRKDFVVVDDLGDFTYYPSETAMLEDMESVNEAASIFDRAGNDFRLTLEGGRTLRLSHSFGRVEFTWLRQTWMNDRRRDPEAHRLLRFYPTNLDALLAGIFETLTLEIASEATDSPWLLDLGGKETHPATLREVDGLLARLDHLERVTVRDPFGHNYRPTRHAPHPFRALGAGTIYYVETEPGPGAVRSPAVSGLSDKRGVGQAGFH</sequence>
<dbReference type="EMBL" id="JBHMBH010000012">
    <property type="protein sequence ID" value="MFB9713701.1"/>
    <property type="molecule type" value="Genomic_DNA"/>
</dbReference>
<gene>
    <name evidence="2" type="ORF">ACFFPI_05970</name>
</gene>
<accession>A0ABV5UMG4</accession>
<proteinExistence type="predicted"/>
<protein>
    <submittedName>
        <fullName evidence="2">Uncharacterized protein</fullName>
    </submittedName>
</protein>
<reference evidence="2 3" key="1">
    <citation type="submission" date="2024-09" db="EMBL/GenBank/DDBJ databases">
        <authorList>
            <person name="Sun Q."/>
            <person name="Mori K."/>
        </authorList>
    </citation>
    <scope>NUCLEOTIDE SEQUENCE [LARGE SCALE GENOMIC DNA]</scope>
    <source>
        <strain evidence="2 3">JCM 13519</strain>
    </source>
</reference>
<comment type="caution">
    <text evidence="2">The sequence shown here is derived from an EMBL/GenBank/DDBJ whole genome shotgun (WGS) entry which is preliminary data.</text>
</comment>
<evidence type="ECO:0000256" key="1">
    <source>
        <dbReference type="SAM" id="MobiDB-lite"/>
    </source>
</evidence>
<organism evidence="2 3">
    <name type="scientific">Arthrobacter methylotrophus</name>
    <dbReference type="NCBI Taxonomy" id="121291"/>
    <lineage>
        <taxon>Bacteria</taxon>
        <taxon>Bacillati</taxon>
        <taxon>Actinomycetota</taxon>
        <taxon>Actinomycetes</taxon>
        <taxon>Micrococcales</taxon>
        <taxon>Micrococcaceae</taxon>
        <taxon>Arthrobacter</taxon>
    </lineage>
</organism>